<sequence>MKRILNHILGIGAGAALFYGCNTAASDDKRAESDPVTFQVNYGEPIAPIQPTMYGIFFEDINFAADGGIYAEMVKNRSFEFDLPMIGWLQPNSDRFSMNEKSGFASVIKTDSDEPNANFLRVEVKADNGYVLRNEGFKGMGVKKDLQYNFSMMARNQSGDIKMHIQLADSTGKVLGKTTIDPDASEWKEYTSSFTATSEEMKAVLNIQFEGKGVIDLDMISLFPSDTWKNRPKGMRADLVQLLDDLDPGFLRFPGGCIVEGRNLARRYQWKKTVGSIEDRTTLVNRWNTEFAHRPAPDYYQSFGLGFFEYFQLAEDMGAEPLPILSCGIACQFNTGELVPMDELGPYVQDALDLIEFANGDSNTAWGKVRADMGHPQPFNMKYIGVGNEQWGPQYIERYKAFEAAIKSKYPDMIIVSGSGPFPDGEMFDYGMKELKKLGAEIIDEHYYRSPEWFLENADRYDSYDRNGPKVFAGEYAAQTVAIASPDNKNSWMTALSEAAFMTGLERNAEVVHLTSYAPLMAHSEGWQWTPDLIWFNNLSSYGTPNYYVQKLFSTNRGTHVLSLTENGKPVTGEKKLYATAAKDENTGEVIFKIVNASSDEQNTQFKLNGIDGLASKGRLTVLKSDKTDVVNSFESPVAIAPEEQEIALKGNELTVNLAPYSLSVIRVKTVVQ</sequence>
<dbReference type="PROSITE" id="PS51257">
    <property type="entry name" value="PROKAR_LIPOPROTEIN"/>
    <property type="match status" value="1"/>
</dbReference>
<dbReference type="InterPro" id="IPR017853">
    <property type="entry name" value="GH"/>
</dbReference>
<dbReference type="InterPro" id="IPR010720">
    <property type="entry name" value="Alpha-L-AF_C"/>
</dbReference>
<dbReference type="EMBL" id="BMEC01000005">
    <property type="protein sequence ID" value="GGC32711.1"/>
    <property type="molecule type" value="Genomic_DNA"/>
</dbReference>
<evidence type="ECO:0000313" key="8">
    <source>
        <dbReference type="EMBL" id="GGC32711.1"/>
    </source>
</evidence>
<gene>
    <name evidence="8" type="ORF">GCM10011506_17720</name>
</gene>
<protein>
    <recommendedName>
        <fullName evidence="3">non-reducing end alpha-L-arabinofuranosidase</fullName>
        <ecNumber evidence="3">3.2.1.55</ecNumber>
    </recommendedName>
</protein>
<evidence type="ECO:0000256" key="1">
    <source>
        <dbReference type="ARBA" id="ARBA00001462"/>
    </source>
</evidence>
<dbReference type="PANTHER" id="PTHR31776:SF0">
    <property type="entry name" value="ALPHA-L-ARABINOFURANOSIDASE 1"/>
    <property type="match status" value="1"/>
</dbReference>
<keyword evidence="5" id="KW-0378">Hydrolase</keyword>
<reference evidence="9" key="1">
    <citation type="journal article" date="2019" name="Int. J. Syst. Evol. Microbiol.">
        <title>The Global Catalogue of Microorganisms (GCM) 10K type strain sequencing project: providing services to taxonomists for standard genome sequencing and annotation.</title>
        <authorList>
            <consortium name="The Broad Institute Genomics Platform"/>
            <consortium name="The Broad Institute Genome Sequencing Center for Infectious Disease"/>
            <person name="Wu L."/>
            <person name="Ma J."/>
        </authorList>
    </citation>
    <scope>NUCLEOTIDE SEQUENCE [LARGE SCALE GENOMIC DNA]</scope>
    <source>
        <strain evidence="9">CGMCC 1.10832</strain>
    </source>
</reference>
<feature type="domain" description="Alpha-L-arabinofuranosidase C-terminal" evidence="7">
    <location>
        <begin position="474"/>
        <end position="662"/>
    </location>
</feature>
<comment type="caution">
    <text evidence="8">The sequence shown here is derived from an EMBL/GenBank/DDBJ whole genome shotgun (WGS) entry which is preliminary data.</text>
</comment>
<keyword evidence="9" id="KW-1185">Reference proteome</keyword>
<dbReference type="Gene3D" id="3.20.20.80">
    <property type="entry name" value="Glycosidases"/>
    <property type="match status" value="1"/>
</dbReference>
<dbReference type="EC" id="3.2.1.55" evidence="3"/>
<evidence type="ECO:0000313" key="9">
    <source>
        <dbReference type="Proteomes" id="UP000636010"/>
    </source>
</evidence>
<evidence type="ECO:0000256" key="4">
    <source>
        <dbReference type="ARBA" id="ARBA00022729"/>
    </source>
</evidence>
<accession>A0ABQ1M0M0</accession>
<dbReference type="PANTHER" id="PTHR31776">
    <property type="entry name" value="ALPHA-L-ARABINOFURANOSIDASE 1"/>
    <property type="match status" value="1"/>
</dbReference>
<dbReference type="InterPro" id="IPR013780">
    <property type="entry name" value="Glyco_hydro_b"/>
</dbReference>
<dbReference type="SMART" id="SM00813">
    <property type="entry name" value="Alpha-L-AF_C"/>
    <property type="match status" value="1"/>
</dbReference>
<organism evidence="8 9">
    <name type="scientific">Marivirga lumbricoides</name>
    <dbReference type="NCBI Taxonomy" id="1046115"/>
    <lineage>
        <taxon>Bacteria</taxon>
        <taxon>Pseudomonadati</taxon>
        <taxon>Bacteroidota</taxon>
        <taxon>Cytophagia</taxon>
        <taxon>Cytophagales</taxon>
        <taxon>Marivirgaceae</taxon>
        <taxon>Marivirga</taxon>
    </lineage>
</organism>
<keyword evidence="6" id="KW-0325">Glycoprotein</keyword>
<comment type="similarity">
    <text evidence="2">Belongs to the glycosyl hydrolase 51 family.</text>
</comment>
<dbReference type="Gene3D" id="2.60.120.260">
    <property type="entry name" value="Galactose-binding domain-like"/>
    <property type="match status" value="1"/>
</dbReference>
<evidence type="ECO:0000256" key="2">
    <source>
        <dbReference type="ARBA" id="ARBA00007186"/>
    </source>
</evidence>
<dbReference type="RefSeq" id="WP_188462466.1">
    <property type="nucleotide sequence ID" value="NZ_BAABHU010000005.1"/>
</dbReference>
<dbReference type="Pfam" id="PF06964">
    <property type="entry name" value="Alpha-L-AF_C"/>
    <property type="match status" value="1"/>
</dbReference>
<dbReference type="SUPFAM" id="SSF51445">
    <property type="entry name" value="(Trans)glycosidases"/>
    <property type="match status" value="1"/>
</dbReference>
<dbReference type="InterPro" id="IPR055235">
    <property type="entry name" value="ASD1_cat"/>
</dbReference>
<evidence type="ECO:0000259" key="7">
    <source>
        <dbReference type="SMART" id="SM00813"/>
    </source>
</evidence>
<name>A0ABQ1M0M0_9BACT</name>
<evidence type="ECO:0000256" key="5">
    <source>
        <dbReference type="ARBA" id="ARBA00022801"/>
    </source>
</evidence>
<dbReference type="Gene3D" id="2.60.40.1180">
    <property type="entry name" value="Golgi alpha-mannosidase II"/>
    <property type="match status" value="1"/>
</dbReference>
<comment type="catalytic activity">
    <reaction evidence="1">
        <text>Hydrolysis of terminal non-reducing alpha-L-arabinofuranoside residues in alpha-L-arabinosides.</text>
        <dbReference type="EC" id="3.2.1.55"/>
    </reaction>
</comment>
<evidence type="ECO:0000256" key="6">
    <source>
        <dbReference type="ARBA" id="ARBA00023180"/>
    </source>
</evidence>
<dbReference type="SUPFAM" id="SSF51011">
    <property type="entry name" value="Glycosyl hydrolase domain"/>
    <property type="match status" value="1"/>
</dbReference>
<dbReference type="Proteomes" id="UP000636010">
    <property type="component" value="Unassembled WGS sequence"/>
</dbReference>
<evidence type="ECO:0000256" key="3">
    <source>
        <dbReference type="ARBA" id="ARBA00012670"/>
    </source>
</evidence>
<proteinExistence type="inferred from homology"/>
<dbReference type="InterPro" id="IPR051563">
    <property type="entry name" value="Glycosyl_Hydrolase_51"/>
</dbReference>
<keyword evidence="4" id="KW-0732">Signal</keyword>
<dbReference type="Pfam" id="PF22848">
    <property type="entry name" value="ASD1_dom"/>
    <property type="match status" value="1"/>
</dbReference>